<evidence type="ECO:0000256" key="1">
    <source>
        <dbReference type="ARBA" id="ARBA00022676"/>
    </source>
</evidence>
<evidence type="ECO:0000259" key="3">
    <source>
        <dbReference type="Pfam" id="PF00534"/>
    </source>
</evidence>
<dbReference type="GO" id="GO:1901135">
    <property type="term" value="P:carbohydrate derivative metabolic process"/>
    <property type="evidence" value="ECO:0007669"/>
    <property type="project" value="UniProtKB-ARBA"/>
</dbReference>
<dbReference type="Gene3D" id="3.40.50.2000">
    <property type="entry name" value="Glycogen Phosphorylase B"/>
    <property type="match status" value="1"/>
</dbReference>
<keyword evidence="2 4" id="KW-0808">Transferase</keyword>
<evidence type="ECO:0000313" key="4">
    <source>
        <dbReference type="EMBL" id="SPL72133.1"/>
    </source>
</evidence>
<accession>A0A2U3N3C1</accession>
<evidence type="ECO:0000313" key="5">
    <source>
        <dbReference type="Proteomes" id="UP000245974"/>
    </source>
</evidence>
<dbReference type="EC" id="2.4.1.52" evidence="4"/>
<gene>
    <name evidence="4" type="primary">tagE_3</name>
    <name evidence="4" type="ORF">KPC_3311</name>
</gene>
<organism evidence="4 5">
    <name type="scientific">Acinetobacter stercoris</name>
    <dbReference type="NCBI Taxonomy" id="2126983"/>
    <lineage>
        <taxon>Bacteria</taxon>
        <taxon>Pseudomonadati</taxon>
        <taxon>Pseudomonadota</taxon>
        <taxon>Gammaproteobacteria</taxon>
        <taxon>Moraxellales</taxon>
        <taxon>Moraxellaceae</taxon>
        <taxon>Acinetobacter</taxon>
    </lineage>
</organism>
<protein>
    <submittedName>
        <fullName evidence="4">Putative poly(Glycerol-phosphate) alpha-glucosyltransferase</fullName>
        <ecNumber evidence="4">2.4.1.52</ecNumber>
    </submittedName>
</protein>
<name>A0A2U3N3C1_9GAMM</name>
<keyword evidence="5" id="KW-1185">Reference proteome</keyword>
<dbReference type="GO" id="GO:0047265">
    <property type="term" value="F:poly(glycerol-phosphate) alpha-glucosyltransferase activity"/>
    <property type="evidence" value="ECO:0007669"/>
    <property type="project" value="UniProtKB-EC"/>
</dbReference>
<dbReference type="InParanoid" id="A0A2U3N3C1"/>
<feature type="domain" description="Glycosyl transferase family 1" evidence="3">
    <location>
        <begin position="4"/>
        <end position="133"/>
    </location>
</feature>
<dbReference type="EMBL" id="OOGT01000221">
    <property type="protein sequence ID" value="SPL72133.1"/>
    <property type="molecule type" value="Genomic_DNA"/>
</dbReference>
<dbReference type="Proteomes" id="UP000245974">
    <property type="component" value="Unassembled WGS sequence"/>
</dbReference>
<dbReference type="PANTHER" id="PTHR12526:SF629">
    <property type="entry name" value="TEICHURONIC ACID BIOSYNTHESIS GLYCOSYLTRANSFERASE TUAH-RELATED"/>
    <property type="match status" value="1"/>
</dbReference>
<dbReference type="SUPFAM" id="SSF53756">
    <property type="entry name" value="UDP-Glycosyltransferase/glycogen phosphorylase"/>
    <property type="match status" value="1"/>
</dbReference>
<sequence>MELVVKKHPLTQLYIYGEGGERNSLERLISEKKLNNNVFLPGYTENIADELNDSILYLSTSKMEGFPLSFLESLNHGVPIFSYDIKYGPSALIENGANGVVVEKDDIVNAANAMTLLLDDRKKLRDMSEEAYKSSTLYEMKNVAEIWKKELEKL</sequence>
<keyword evidence="1 4" id="KW-0328">Glycosyltransferase</keyword>
<evidence type="ECO:0000256" key="2">
    <source>
        <dbReference type="ARBA" id="ARBA00022679"/>
    </source>
</evidence>
<dbReference type="PANTHER" id="PTHR12526">
    <property type="entry name" value="GLYCOSYLTRANSFERASE"/>
    <property type="match status" value="1"/>
</dbReference>
<proteinExistence type="predicted"/>
<dbReference type="InterPro" id="IPR001296">
    <property type="entry name" value="Glyco_trans_1"/>
</dbReference>
<dbReference type="Pfam" id="PF00534">
    <property type="entry name" value="Glycos_transf_1"/>
    <property type="match status" value="1"/>
</dbReference>
<reference evidence="5" key="1">
    <citation type="submission" date="2018-03" db="EMBL/GenBank/DDBJ databases">
        <authorList>
            <person name="Blom J."/>
        </authorList>
    </citation>
    <scope>NUCLEOTIDE SEQUENCE [LARGE SCALE GENOMIC DNA]</scope>
    <source>
        <strain evidence="5">KPC-SM-21</strain>
    </source>
</reference>
<dbReference type="AlphaFoldDB" id="A0A2U3N3C1"/>